<name>A0ABT2MUZ4_9CYAN</name>
<organism evidence="1 2">
    <name type="scientific">Laspinema palackyanum D2a</name>
    <dbReference type="NCBI Taxonomy" id="2953684"/>
    <lineage>
        <taxon>Bacteria</taxon>
        <taxon>Bacillati</taxon>
        <taxon>Cyanobacteriota</taxon>
        <taxon>Cyanophyceae</taxon>
        <taxon>Oscillatoriophycideae</taxon>
        <taxon>Oscillatoriales</taxon>
        <taxon>Laspinemataceae</taxon>
        <taxon>Laspinema</taxon>
        <taxon>Laspinema palackyanum</taxon>
    </lineage>
</organism>
<dbReference type="Proteomes" id="UP001525890">
    <property type="component" value="Unassembled WGS sequence"/>
</dbReference>
<evidence type="ECO:0000313" key="2">
    <source>
        <dbReference type="Proteomes" id="UP001525890"/>
    </source>
</evidence>
<proteinExistence type="predicted"/>
<comment type="caution">
    <text evidence="1">The sequence shown here is derived from an EMBL/GenBank/DDBJ whole genome shotgun (WGS) entry which is preliminary data.</text>
</comment>
<dbReference type="EMBL" id="JAMXFF010000023">
    <property type="protein sequence ID" value="MCT7967800.1"/>
    <property type="molecule type" value="Genomic_DNA"/>
</dbReference>
<dbReference type="RefSeq" id="WP_368007360.1">
    <property type="nucleotide sequence ID" value="NZ_JAMXFF010000023.1"/>
</dbReference>
<accession>A0ABT2MUZ4</accession>
<keyword evidence="2" id="KW-1185">Reference proteome</keyword>
<gene>
    <name evidence="1" type="ORF">NG799_15770</name>
</gene>
<sequence>MTTTQQEIIRKGYQALIDSLGVVDTIRFIQYFNPGQGDYTQERHQWLEKMSLNDMFLAMKQSEQNDDNQYDEIIGDEE</sequence>
<evidence type="ECO:0000313" key="1">
    <source>
        <dbReference type="EMBL" id="MCT7967800.1"/>
    </source>
</evidence>
<reference evidence="1 2" key="1">
    <citation type="journal article" date="2022" name="Front. Microbiol.">
        <title>High genomic differentiation and limited gene flow indicate recent cryptic speciation within the genus Laspinema (cyanobacteria).</title>
        <authorList>
            <person name="Stanojkovic A."/>
            <person name="Skoupy S."/>
            <person name="Skaloud P."/>
            <person name="Dvorak P."/>
        </authorList>
    </citation>
    <scope>NUCLEOTIDE SEQUENCE [LARGE SCALE GENOMIC DNA]</scope>
    <source>
        <strain evidence="1 2">D2a</strain>
    </source>
</reference>
<protein>
    <submittedName>
        <fullName evidence="1">Uncharacterized protein</fullName>
    </submittedName>
</protein>